<dbReference type="EMBL" id="GEFM01000464">
    <property type="protein sequence ID" value="JAP75332.1"/>
    <property type="molecule type" value="mRNA"/>
</dbReference>
<evidence type="ECO:0000256" key="2">
    <source>
        <dbReference type="ARBA" id="ARBA00011057"/>
    </source>
</evidence>
<evidence type="ECO:0000313" key="10">
    <source>
        <dbReference type="EMBL" id="JAP75332.1"/>
    </source>
</evidence>
<comment type="subcellular location">
    <subcellularLocation>
        <location evidence="1">Mitochondrion</location>
    </subcellularLocation>
</comment>
<accession>A0A131YA20</accession>
<evidence type="ECO:0000256" key="8">
    <source>
        <dbReference type="ARBA" id="ARBA00035363"/>
    </source>
</evidence>
<keyword evidence="3" id="KW-0809">Transit peptide</keyword>
<feature type="region of interest" description="Disordered" evidence="9">
    <location>
        <begin position="47"/>
        <end position="66"/>
    </location>
</feature>
<evidence type="ECO:0000256" key="7">
    <source>
        <dbReference type="ARBA" id="ARBA00035133"/>
    </source>
</evidence>
<keyword evidence="6" id="KW-0687">Ribonucleoprotein</keyword>
<dbReference type="Pfam" id="PF15433">
    <property type="entry name" value="MRP-S31"/>
    <property type="match status" value="1"/>
</dbReference>
<evidence type="ECO:0000256" key="1">
    <source>
        <dbReference type="ARBA" id="ARBA00004173"/>
    </source>
</evidence>
<name>A0A131YA20_IXORI</name>
<comment type="similarity">
    <text evidence="2">Belongs to the mitochondrion-specific ribosomal protein mS31 family.</text>
</comment>
<organism evidence="10">
    <name type="scientific">Ixodes ricinus</name>
    <name type="common">Common tick</name>
    <name type="synonym">Acarus ricinus</name>
    <dbReference type="NCBI Taxonomy" id="34613"/>
    <lineage>
        <taxon>Eukaryota</taxon>
        <taxon>Metazoa</taxon>
        <taxon>Ecdysozoa</taxon>
        <taxon>Arthropoda</taxon>
        <taxon>Chelicerata</taxon>
        <taxon>Arachnida</taxon>
        <taxon>Acari</taxon>
        <taxon>Parasitiformes</taxon>
        <taxon>Ixodida</taxon>
        <taxon>Ixodoidea</taxon>
        <taxon>Ixodidae</taxon>
        <taxon>Ixodinae</taxon>
        <taxon>Ixodes</taxon>
    </lineage>
</organism>
<dbReference type="PANTHER" id="PTHR13231:SF3">
    <property type="entry name" value="SMALL RIBOSOMAL SUBUNIT PROTEIN MS31"/>
    <property type="match status" value="1"/>
</dbReference>
<evidence type="ECO:0000256" key="5">
    <source>
        <dbReference type="ARBA" id="ARBA00023128"/>
    </source>
</evidence>
<sequence length="235" mass="26604">MKVDRRSGRKSGQRSTGMTRGGVAEDGAMFGTPVWPGTIDALAQAVGRDERGSRKRVVPTEGSEEKMDLGSGMRLNIFSNERQEKDVPRLETWERLQQRELRLLATPPPRNAYEEMILWTEQGKLWTFPINNEAGLEEEAKVPFTDHVFLEDLIEDFPRSGPVRHFMELVLVGLSKNPYISVQRKREHIDWFRQYFKEKHEVLRLAGVLPGEGPTPPPLTAPGDEEGTQSTAAHS</sequence>
<reference evidence="10" key="1">
    <citation type="submission" date="2016-02" db="EMBL/GenBank/DDBJ databases">
        <title>RNAseq analyses of the midgut from blood- or serum-fed Ixodes ricinus ticks.</title>
        <authorList>
            <person name="Perner J."/>
            <person name="Provaznik J."/>
            <person name="Schrenkova J."/>
            <person name="Urbanova V."/>
            <person name="Ribeiro J.M."/>
            <person name="Kopacek P."/>
        </authorList>
    </citation>
    <scope>NUCLEOTIDE SEQUENCE</scope>
    <source>
        <tissue evidence="10">Gut</tissue>
    </source>
</reference>
<dbReference type="GO" id="GO:0003735">
    <property type="term" value="F:structural constituent of ribosome"/>
    <property type="evidence" value="ECO:0007669"/>
    <property type="project" value="InterPro"/>
</dbReference>
<proteinExistence type="evidence at transcript level"/>
<evidence type="ECO:0000256" key="4">
    <source>
        <dbReference type="ARBA" id="ARBA00022980"/>
    </source>
</evidence>
<evidence type="ECO:0000256" key="3">
    <source>
        <dbReference type="ARBA" id="ARBA00022946"/>
    </source>
</evidence>
<feature type="region of interest" description="Disordered" evidence="9">
    <location>
        <begin position="208"/>
        <end position="235"/>
    </location>
</feature>
<feature type="region of interest" description="Disordered" evidence="9">
    <location>
        <begin position="1"/>
        <end position="31"/>
    </location>
</feature>
<protein>
    <recommendedName>
        <fullName evidence="7">Small ribosomal subunit protein mS31</fullName>
    </recommendedName>
    <alternativeName>
        <fullName evidence="8">28S ribosomal protein S31, mitochondrial</fullName>
    </alternativeName>
</protein>
<evidence type="ECO:0000256" key="9">
    <source>
        <dbReference type="SAM" id="MobiDB-lite"/>
    </source>
</evidence>
<keyword evidence="5" id="KW-0496">Mitochondrion</keyword>
<keyword evidence="4 10" id="KW-0689">Ribosomal protein</keyword>
<dbReference type="PANTHER" id="PTHR13231">
    <property type="entry name" value="MITOCHONDRIAL RIBOSOMAL PROTEIN S31"/>
    <property type="match status" value="1"/>
</dbReference>
<evidence type="ECO:0000256" key="6">
    <source>
        <dbReference type="ARBA" id="ARBA00023274"/>
    </source>
</evidence>
<dbReference type="InterPro" id="IPR026299">
    <property type="entry name" value="MRP-S31"/>
</dbReference>
<dbReference type="AlphaFoldDB" id="A0A131YA20"/>
<dbReference type="GO" id="GO:0005763">
    <property type="term" value="C:mitochondrial small ribosomal subunit"/>
    <property type="evidence" value="ECO:0007669"/>
    <property type="project" value="InterPro"/>
</dbReference>